<feature type="compositionally biased region" description="Polar residues" evidence="1">
    <location>
        <begin position="40"/>
        <end position="49"/>
    </location>
</feature>
<accession>A0A7R8XHB6</accession>
<evidence type="ECO:0000313" key="2">
    <source>
        <dbReference type="EMBL" id="CAD7247243.1"/>
    </source>
</evidence>
<feature type="compositionally biased region" description="Basic and acidic residues" evidence="1">
    <location>
        <begin position="108"/>
        <end position="120"/>
    </location>
</feature>
<feature type="region of interest" description="Disordered" evidence="1">
    <location>
        <begin position="40"/>
        <end position="71"/>
    </location>
</feature>
<feature type="compositionally biased region" description="Polar residues" evidence="1">
    <location>
        <begin position="148"/>
        <end position="157"/>
    </location>
</feature>
<dbReference type="Proteomes" id="UP000677054">
    <property type="component" value="Unassembled WGS sequence"/>
</dbReference>
<dbReference type="AlphaFoldDB" id="A0A7R8XHB6"/>
<keyword evidence="3" id="KW-1185">Reference proteome</keyword>
<gene>
    <name evidence="2" type="ORF">DSTB1V02_LOCUS7077</name>
</gene>
<name>A0A7R8XHB6_9CRUS</name>
<sequence>MDWGTAMASPFRHPMMATPVSWHPWASERPHKSEELYGSVPNQQQCRQPNDTNEEIDDTNDINDDTNDTNDYIIHPATTGMSVCLGKESELLNLPNFARKTATNAVKRYQDTESNNDRVRSGRGRRLQTPPSTEESSRSKSKGILSVRQGNSPTPSKISRRTRPANT</sequence>
<organism evidence="2">
    <name type="scientific">Darwinula stevensoni</name>
    <dbReference type="NCBI Taxonomy" id="69355"/>
    <lineage>
        <taxon>Eukaryota</taxon>
        <taxon>Metazoa</taxon>
        <taxon>Ecdysozoa</taxon>
        <taxon>Arthropoda</taxon>
        <taxon>Crustacea</taxon>
        <taxon>Oligostraca</taxon>
        <taxon>Ostracoda</taxon>
        <taxon>Podocopa</taxon>
        <taxon>Podocopida</taxon>
        <taxon>Darwinulocopina</taxon>
        <taxon>Darwinuloidea</taxon>
        <taxon>Darwinulidae</taxon>
        <taxon>Darwinula</taxon>
    </lineage>
</organism>
<evidence type="ECO:0000256" key="1">
    <source>
        <dbReference type="SAM" id="MobiDB-lite"/>
    </source>
</evidence>
<protein>
    <submittedName>
        <fullName evidence="2">Uncharacterized protein</fullName>
    </submittedName>
</protein>
<proteinExistence type="predicted"/>
<feature type="region of interest" description="Disordered" evidence="1">
    <location>
        <begin position="105"/>
        <end position="167"/>
    </location>
</feature>
<feature type="compositionally biased region" description="Basic residues" evidence="1">
    <location>
        <begin position="158"/>
        <end position="167"/>
    </location>
</feature>
<evidence type="ECO:0000313" key="3">
    <source>
        <dbReference type="Proteomes" id="UP000677054"/>
    </source>
</evidence>
<dbReference type="EMBL" id="LR900907">
    <property type="protein sequence ID" value="CAD7247243.1"/>
    <property type="molecule type" value="Genomic_DNA"/>
</dbReference>
<dbReference type="EMBL" id="CAJPEV010001390">
    <property type="protein sequence ID" value="CAG0892388.1"/>
    <property type="molecule type" value="Genomic_DNA"/>
</dbReference>
<feature type="compositionally biased region" description="Acidic residues" evidence="1">
    <location>
        <begin position="52"/>
        <end position="68"/>
    </location>
</feature>
<reference evidence="2" key="1">
    <citation type="submission" date="2020-11" db="EMBL/GenBank/DDBJ databases">
        <authorList>
            <person name="Tran Van P."/>
        </authorList>
    </citation>
    <scope>NUCLEOTIDE SEQUENCE</scope>
</reference>